<gene>
    <name evidence="2" type="ORF">EPUS_08932</name>
</gene>
<dbReference type="OrthoDB" id="1077582at2759"/>
<dbReference type="OMA" id="GVAYWAM"/>
<evidence type="ECO:0008006" key="4">
    <source>
        <dbReference type="Google" id="ProtNLM"/>
    </source>
</evidence>
<protein>
    <recommendedName>
        <fullName evidence="4">Wax synthase domain-containing protein</fullName>
    </recommendedName>
</protein>
<sequence length="275" mass="31008">MASLLHPITFFLIQNAFTISIIAFTRSYHPVRTALLPFYLSYIILLFPTYLNTLHNVVLASIVSGTTYANLLSYLDRIILSQWSFENGGPANVPELTKSEQLLSRNEIIGTAEPKADHRITSGTILQRLGYGYFVNSAARLIGTPQQVKNVPPYSILNPSYIPSRSRFLLRKLAIFCVCYLVLDLATSSADPASNAVLFLPSKIPLFSRWRDVSAEEVARKVVGGVAYWAMSYCTIQCYMGAWAFLCVMCGDDPKYWRPYFGHLSEAYTIRRFWG</sequence>
<organism evidence="2 3">
    <name type="scientific">Endocarpon pusillum (strain Z07020 / HMAS-L-300199)</name>
    <name type="common">Lichen-forming fungus</name>
    <dbReference type="NCBI Taxonomy" id="1263415"/>
    <lineage>
        <taxon>Eukaryota</taxon>
        <taxon>Fungi</taxon>
        <taxon>Dikarya</taxon>
        <taxon>Ascomycota</taxon>
        <taxon>Pezizomycotina</taxon>
        <taxon>Eurotiomycetes</taxon>
        <taxon>Chaetothyriomycetidae</taxon>
        <taxon>Verrucariales</taxon>
        <taxon>Verrucariaceae</taxon>
        <taxon>Endocarpon</taxon>
    </lineage>
</organism>
<accession>U1G1N1</accession>
<feature type="transmembrane region" description="Helical" evidence="1">
    <location>
        <begin position="173"/>
        <end position="190"/>
    </location>
</feature>
<keyword evidence="1" id="KW-1133">Transmembrane helix</keyword>
<proteinExistence type="predicted"/>
<dbReference type="EMBL" id="KE721237">
    <property type="protein sequence ID" value="ERF71137.1"/>
    <property type="molecule type" value="Genomic_DNA"/>
</dbReference>
<feature type="transmembrane region" description="Helical" evidence="1">
    <location>
        <begin position="226"/>
        <end position="248"/>
    </location>
</feature>
<dbReference type="eggNOG" id="ENOG502SI5I">
    <property type="taxonomic scope" value="Eukaryota"/>
</dbReference>
<evidence type="ECO:0000313" key="2">
    <source>
        <dbReference type="EMBL" id="ERF71137.1"/>
    </source>
</evidence>
<keyword evidence="1" id="KW-0812">Transmembrane</keyword>
<name>U1G1N1_ENDPU</name>
<reference evidence="3" key="1">
    <citation type="journal article" date="2014" name="BMC Genomics">
        <title>Genome characteristics reveal the impact of lichenization on lichen-forming fungus Endocarpon pusillum Hedwig (Verrucariales, Ascomycota).</title>
        <authorList>
            <person name="Wang Y.-Y."/>
            <person name="Liu B."/>
            <person name="Zhang X.-Y."/>
            <person name="Zhou Q.-M."/>
            <person name="Zhang T."/>
            <person name="Li H."/>
            <person name="Yu Y.-F."/>
            <person name="Zhang X.-L."/>
            <person name="Hao X.-Y."/>
            <person name="Wang M."/>
            <person name="Wang L."/>
            <person name="Wei J.-C."/>
        </authorList>
    </citation>
    <scope>NUCLEOTIDE SEQUENCE [LARGE SCALE GENOMIC DNA]</scope>
    <source>
        <strain evidence="3">Z07020 / HMAS-L-300199</strain>
    </source>
</reference>
<feature type="transmembrane region" description="Helical" evidence="1">
    <location>
        <begin position="6"/>
        <end position="24"/>
    </location>
</feature>
<evidence type="ECO:0000256" key="1">
    <source>
        <dbReference type="SAM" id="Phobius"/>
    </source>
</evidence>
<dbReference type="GeneID" id="19243772"/>
<dbReference type="AlphaFoldDB" id="U1G1N1"/>
<keyword evidence="1" id="KW-0472">Membrane</keyword>
<keyword evidence="3" id="KW-1185">Reference proteome</keyword>
<feature type="transmembrane region" description="Helical" evidence="1">
    <location>
        <begin position="31"/>
        <end position="51"/>
    </location>
</feature>
<dbReference type="Proteomes" id="UP000019373">
    <property type="component" value="Unassembled WGS sequence"/>
</dbReference>
<evidence type="ECO:0000313" key="3">
    <source>
        <dbReference type="Proteomes" id="UP000019373"/>
    </source>
</evidence>
<dbReference type="RefSeq" id="XP_007803217.1">
    <property type="nucleotide sequence ID" value="XM_007805026.1"/>
</dbReference>
<dbReference type="HOGENOM" id="CLU_032731_0_0_1"/>